<dbReference type="Gene3D" id="3.30.559.30">
    <property type="entry name" value="Nonribosomal peptide synthetase, condensation domain"/>
    <property type="match status" value="1"/>
</dbReference>
<dbReference type="InterPro" id="IPR001242">
    <property type="entry name" value="Condensation_dom"/>
</dbReference>
<reference evidence="4" key="1">
    <citation type="journal article" date="2019" name="Int. J. Syst. Evol. Microbiol.">
        <title>The Global Catalogue of Microorganisms (GCM) 10K type strain sequencing project: providing services to taxonomists for standard genome sequencing and annotation.</title>
        <authorList>
            <consortium name="The Broad Institute Genomics Platform"/>
            <consortium name="The Broad Institute Genome Sequencing Center for Infectious Disease"/>
            <person name="Wu L."/>
            <person name="Ma J."/>
        </authorList>
    </citation>
    <scope>NUCLEOTIDE SEQUENCE [LARGE SCALE GENOMIC DNA]</scope>
    <source>
        <strain evidence="4">CCUG 62974</strain>
    </source>
</reference>
<protein>
    <submittedName>
        <fullName evidence="3">Condensation domain-containing protein</fullName>
    </submittedName>
</protein>
<keyword evidence="4" id="KW-1185">Reference proteome</keyword>
<dbReference type="Proteomes" id="UP001597024">
    <property type="component" value="Unassembled WGS sequence"/>
</dbReference>
<organism evidence="3 4">
    <name type="scientific">Streptosporangium algeriense</name>
    <dbReference type="NCBI Taxonomy" id="1682748"/>
    <lineage>
        <taxon>Bacteria</taxon>
        <taxon>Bacillati</taxon>
        <taxon>Actinomycetota</taxon>
        <taxon>Actinomycetes</taxon>
        <taxon>Streptosporangiales</taxon>
        <taxon>Streptosporangiaceae</taxon>
        <taxon>Streptosporangium</taxon>
    </lineage>
</organism>
<evidence type="ECO:0000313" key="3">
    <source>
        <dbReference type="EMBL" id="MFD0890338.1"/>
    </source>
</evidence>
<dbReference type="SUPFAM" id="SSF56801">
    <property type="entry name" value="Acetyl-CoA synthetase-like"/>
    <property type="match status" value="1"/>
</dbReference>
<dbReference type="PANTHER" id="PTHR45527:SF1">
    <property type="entry name" value="FATTY ACID SYNTHASE"/>
    <property type="match status" value="1"/>
</dbReference>
<sequence>QRAPELPRRLRRELPAETTDRLVRLARRHGVTVNTVIQAVWGVLLTRLTGRGDVAFGMTVSGRPHEIPGVERMVGLLINTVPVRVAVRPAENWAALLTRIQAEQAELLDHQHLGLAEIQRCAGLGGLFDTVVVYGNYPDSAPLGVEDVLDVTLVEDADSAHYPLLLAVTPGERLGLQLDHQPSVLTGEAATTLLGRFERLLGHLLDAPGAPVGHAGVLTAGERAEILGGWNETTAPVPERSLPELFAEQVARVPDEVALLCGEEELTYRELDLRAERLADRLAAAGMGLVTPVALLMDRSADQVAALLAILKGGGLYVPLDDR</sequence>
<evidence type="ECO:0000259" key="2">
    <source>
        <dbReference type="Pfam" id="PF00668"/>
    </source>
</evidence>
<gene>
    <name evidence="3" type="ORF">ACFQ08_37840</name>
</gene>
<dbReference type="PANTHER" id="PTHR45527">
    <property type="entry name" value="NONRIBOSOMAL PEPTIDE SYNTHETASE"/>
    <property type="match status" value="1"/>
</dbReference>
<evidence type="ECO:0000259" key="1">
    <source>
        <dbReference type="Pfam" id="PF00501"/>
    </source>
</evidence>
<accession>A0ABW3E2K4</accession>
<dbReference type="Pfam" id="PF00668">
    <property type="entry name" value="Condensation"/>
    <property type="match status" value="1"/>
</dbReference>
<dbReference type="InterPro" id="IPR042099">
    <property type="entry name" value="ANL_N_sf"/>
</dbReference>
<dbReference type="EMBL" id="JBHTHX010002371">
    <property type="protein sequence ID" value="MFD0890338.1"/>
    <property type="molecule type" value="Genomic_DNA"/>
</dbReference>
<dbReference type="InterPro" id="IPR000873">
    <property type="entry name" value="AMP-dep_synth/lig_dom"/>
</dbReference>
<proteinExistence type="predicted"/>
<feature type="domain" description="AMP-dependent synthetase/ligase" evidence="1">
    <location>
        <begin position="246"/>
        <end position="322"/>
    </location>
</feature>
<dbReference type="SUPFAM" id="SSF52777">
    <property type="entry name" value="CoA-dependent acyltransferases"/>
    <property type="match status" value="1"/>
</dbReference>
<dbReference type="Gene3D" id="3.40.50.12780">
    <property type="entry name" value="N-terminal domain of ligase-like"/>
    <property type="match status" value="1"/>
</dbReference>
<name>A0ABW3E2K4_9ACTN</name>
<feature type="domain" description="Condensation" evidence="2">
    <location>
        <begin position="9"/>
        <end position="227"/>
    </location>
</feature>
<feature type="non-terminal residue" evidence="3">
    <location>
        <position position="1"/>
    </location>
</feature>
<dbReference type="Pfam" id="PF00501">
    <property type="entry name" value="AMP-binding"/>
    <property type="match status" value="1"/>
</dbReference>
<feature type="non-terminal residue" evidence="3">
    <location>
        <position position="323"/>
    </location>
</feature>
<comment type="caution">
    <text evidence="3">The sequence shown here is derived from an EMBL/GenBank/DDBJ whole genome shotgun (WGS) entry which is preliminary data.</text>
</comment>
<evidence type="ECO:0000313" key="4">
    <source>
        <dbReference type="Proteomes" id="UP001597024"/>
    </source>
</evidence>